<dbReference type="OrthoDB" id="5988715at2759"/>
<reference evidence="1" key="1">
    <citation type="submission" date="2020-04" db="EMBL/GenBank/DDBJ databases">
        <authorList>
            <person name="Alioto T."/>
            <person name="Alioto T."/>
            <person name="Gomez Garrido J."/>
        </authorList>
    </citation>
    <scope>NUCLEOTIDE SEQUENCE</scope>
    <source>
        <strain evidence="1">A484AB</strain>
    </source>
</reference>
<accession>A0A7D9E1I3</accession>
<proteinExistence type="predicted"/>
<name>A0A7D9E1I3_PARCT</name>
<comment type="caution">
    <text evidence="1">The sequence shown here is derived from an EMBL/GenBank/DDBJ whole genome shotgun (WGS) entry which is preliminary data.</text>
</comment>
<organism evidence="1 2">
    <name type="scientific">Paramuricea clavata</name>
    <name type="common">Red gorgonian</name>
    <name type="synonym">Violescent sea-whip</name>
    <dbReference type="NCBI Taxonomy" id="317549"/>
    <lineage>
        <taxon>Eukaryota</taxon>
        <taxon>Metazoa</taxon>
        <taxon>Cnidaria</taxon>
        <taxon>Anthozoa</taxon>
        <taxon>Octocorallia</taxon>
        <taxon>Malacalcyonacea</taxon>
        <taxon>Plexauridae</taxon>
        <taxon>Paramuricea</taxon>
    </lineage>
</organism>
<evidence type="ECO:0000313" key="1">
    <source>
        <dbReference type="EMBL" id="CAB3997639.1"/>
    </source>
</evidence>
<evidence type="ECO:0000313" key="2">
    <source>
        <dbReference type="Proteomes" id="UP001152795"/>
    </source>
</evidence>
<gene>
    <name evidence="1" type="ORF">PACLA_8A009082</name>
</gene>
<protein>
    <submittedName>
        <fullName evidence="1">Uncharacterized protein</fullName>
    </submittedName>
</protein>
<keyword evidence="2" id="KW-1185">Reference proteome</keyword>
<dbReference type="Proteomes" id="UP001152795">
    <property type="component" value="Unassembled WGS sequence"/>
</dbReference>
<sequence length="173" mass="18940">MVKAFIFAVCLALFWSSDANVDESMQIRIFNPDFSGMSAQQLEAMIEKADLPSLGYRKITETKTETDFETGLPVKKEAVRFLKKMPCSKVAEAEEMLNSLFPEALGDDVSARTKSEIQNRNLEKSPSCFSGIEFHLKSCENRRARRGAAGPKGSKGSSGCGVCIGLCIAIMAQ</sequence>
<dbReference type="AlphaFoldDB" id="A0A7D9E1I3"/>
<dbReference type="EMBL" id="CACRXK020003152">
    <property type="protein sequence ID" value="CAB3997639.1"/>
    <property type="molecule type" value="Genomic_DNA"/>
</dbReference>